<dbReference type="InterPro" id="IPR051908">
    <property type="entry name" value="Ribosomal_N-acetyltransferase"/>
</dbReference>
<dbReference type="RefSeq" id="WP_008443237.1">
    <property type="nucleotide sequence ID" value="NZ_AOJK01000047.1"/>
</dbReference>
<dbReference type="InterPro" id="IPR000182">
    <property type="entry name" value="GNAT_dom"/>
</dbReference>
<dbReference type="Pfam" id="PF13302">
    <property type="entry name" value="Acetyltransf_3"/>
    <property type="match status" value="1"/>
</dbReference>
<keyword evidence="3" id="KW-1185">Reference proteome</keyword>
<dbReference type="InterPro" id="IPR016181">
    <property type="entry name" value="Acyl_CoA_acyltransferase"/>
</dbReference>
<dbReference type="GO" id="GO:1990189">
    <property type="term" value="F:protein N-terminal-serine acetyltransferase activity"/>
    <property type="evidence" value="ECO:0007669"/>
    <property type="project" value="TreeGrafter"/>
</dbReference>
<dbReference type="PROSITE" id="PS51186">
    <property type="entry name" value="GNAT"/>
    <property type="match status" value="1"/>
</dbReference>
<evidence type="ECO:0000259" key="1">
    <source>
        <dbReference type="PROSITE" id="PS51186"/>
    </source>
</evidence>
<feature type="domain" description="N-acetyltransferase" evidence="1">
    <location>
        <begin position="1"/>
        <end position="191"/>
    </location>
</feature>
<dbReference type="PANTHER" id="PTHR43441">
    <property type="entry name" value="RIBOSOMAL-PROTEIN-SERINE ACETYLTRANSFERASE"/>
    <property type="match status" value="1"/>
</dbReference>
<reference evidence="2 3" key="1">
    <citation type="journal article" date="2014" name="PLoS Genet.">
        <title>Phylogenetically driven sequencing of extremely halophilic archaea reveals strategies for static and dynamic osmo-response.</title>
        <authorList>
            <person name="Becker E.A."/>
            <person name="Seitzer P.M."/>
            <person name="Tritt A."/>
            <person name="Larsen D."/>
            <person name="Krusor M."/>
            <person name="Yao A.I."/>
            <person name="Wu D."/>
            <person name="Madern D."/>
            <person name="Eisen J.A."/>
            <person name="Darling A.E."/>
            <person name="Facciotti M.T."/>
        </authorList>
    </citation>
    <scope>NUCLEOTIDE SEQUENCE [LARGE SCALE GENOMIC DNA]</scope>
    <source>
        <strain evidence="2 3">DSM 19288</strain>
    </source>
</reference>
<sequence>MSVLPVEMKSDRLHYKRLHPDEFDPYELYTHAKEGSPGIDEITEYVTWNPYTNPQAAFDWVDKCGAAFENGESATYVIRPKEGERADELAGIAGIHPDWDRQFAELGTWLRKPFWGQGYSGERAARFLEVAFDWLDLQIVTITHHPENTNSKRAIEKYVERFGGHKEGRLRNNAVMDGEPHDTVRYTIARQEWEQNRRGEQE</sequence>
<proteinExistence type="predicted"/>
<dbReference type="PANTHER" id="PTHR43441:SF11">
    <property type="entry name" value="RIBOSOMAL-PROTEIN-SERINE ACETYLTRANSFERASE"/>
    <property type="match status" value="1"/>
</dbReference>
<dbReference type="OrthoDB" id="120213at2157"/>
<dbReference type="Proteomes" id="UP000011586">
    <property type="component" value="Unassembled WGS sequence"/>
</dbReference>
<dbReference type="AlphaFoldDB" id="M0E5S4"/>
<evidence type="ECO:0000313" key="2">
    <source>
        <dbReference type="EMBL" id="ELZ43135.1"/>
    </source>
</evidence>
<dbReference type="SUPFAM" id="SSF55729">
    <property type="entry name" value="Acyl-CoA N-acyltransferases (Nat)"/>
    <property type="match status" value="1"/>
</dbReference>
<gene>
    <name evidence="2" type="ORF">C463_09940</name>
</gene>
<keyword evidence="2" id="KW-0808">Transferase</keyword>
<dbReference type="Gene3D" id="3.40.630.30">
    <property type="match status" value="1"/>
</dbReference>
<dbReference type="GO" id="GO:0008999">
    <property type="term" value="F:protein-N-terminal-alanine acetyltransferase activity"/>
    <property type="evidence" value="ECO:0007669"/>
    <property type="project" value="TreeGrafter"/>
</dbReference>
<dbReference type="GO" id="GO:0005737">
    <property type="term" value="C:cytoplasm"/>
    <property type="evidence" value="ECO:0007669"/>
    <property type="project" value="TreeGrafter"/>
</dbReference>
<dbReference type="STRING" id="1227465.C463_09940"/>
<name>M0E5S4_9EURY</name>
<organism evidence="2 3">
    <name type="scientific">Halorubrum californiense DSM 19288</name>
    <dbReference type="NCBI Taxonomy" id="1227465"/>
    <lineage>
        <taxon>Archaea</taxon>
        <taxon>Methanobacteriati</taxon>
        <taxon>Methanobacteriota</taxon>
        <taxon>Stenosarchaea group</taxon>
        <taxon>Halobacteria</taxon>
        <taxon>Halobacteriales</taxon>
        <taxon>Haloferacaceae</taxon>
        <taxon>Halorubrum</taxon>
    </lineage>
</organism>
<comment type="caution">
    <text evidence="2">The sequence shown here is derived from an EMBL/GenBank/DDBJ whole genome shotgun (WGS) entry which is preliminary data.</text>
</comment>
<protein>
    <submittedName>
        <fullName evidence="2">N-acetyltransferase GCN5</fullName>
    </submittedName>
</protein>
<accession>M0E5S4</accession>
<dbReference type="EMBL" id="AOJK01000047">
    <property type="protein sequence ID" value="ELZ43135.1"/>
    <property type="molecule type" value="Genomic_DNA"/>
</dbReference>
<evidence type="ECO:0000313" key="3">
    <source>
        <dbReference type="Proteomes" id="UP000011586"/>
    </source>
</evidence>